<keyword evidence="5" id="KW-0808">Transferase</keyword>
<dbReference type="EMBL" id="BKCJ010000747">
    <property type="protein sequence ID" value="GEU35922.1"/>
    <property type="molecule type" value="Genomic_DNA"/>
</dbReference>
<dbReference type="AlphaFoldDB" id="A0A6L2JGV9"/>
<proteinExistence type="predicted"/>
<dbReference type="Pfam" id="PF07727">
    <property type="entry name" value="RVT_2"/>
    <property type="match status" value="1"/>
</dbReference>
<organism evidence="5">
    <name type="scientific">Tanacetum cinerariifolium</name>
    <name type="common">Dalmatian daisy</name>
    <name type="synonym">Chrysanthemum cinerariifolium</name>
    <dbReference type="NCBI Taxonomy" id="118510"/>
    <lineage>
        <taxon>Eukaryota</taxon>
        <taxon>Viridiplantae</taxon>
        <taxon>Streptophyta</taxon>
        <taxon>Embryophyta</taxon>
        <taxon>Tracheophyta</taxon>
        <taxon>Spermatophyta</taxon>
        <taxon>Magnoliopsida</taxon>
        <taxon>eudicotyledons</taxon>
        <taxon>Gunneridae</taxon>
        <taxon>Pentapetalae</taxon>
        <taxon>asterids</taxon>
        <taxon>campanulids</taxon>
        <taxon>Asterales</taxon>
        <taxon>Asteraceae</taxon>
        <taxon>Asteroideae</taxon>
        <taxon>Anthemideae</taxon>
        <taxon>Anthemidinae</taxon>
        <taxon>Tanacetum</taxon>
    </lineage>
</organism>
<dbReference type="InterPro" id="IPR032567">
    <property type="entry name" value="RTL1-rel"/>
</dbReference>
<dbReference type="GO" id="GO:0003964">
    <property type="term" value="F:RNA-directed DNA polymerase activity"/>
    <property type="evidence" value="ECO:0007669"/>
    <property type="project" value="UniProtKB-KW"/>
</dbReference>
<evidence type="ECO:0000256" key="1">
    <source>
        <dbReference type="SAM" id="Coils"/>
    </source>
</evidence>
<evidence type="ECO:0000259" key="4">
    <source>
        <dbReference type="Pfam" id="PF07727"/>
    </source>
</evidence>
<accession>A0A6L2JGV9</accession>
<feature type="region of interest" description="Disordered" evidence="2">
    <location>
        <begin position="951"/>
        <end position="993"/>
    </location>
</feature>
<feature type="compositionally biased region" description="Basic and acidic residues" evidence="2">
    <location>
        <begin position="7"/>
        <end position="16"/>
    </location>
</feature>
<dbReference type="InterPro" id="IPR013103">
    <property type="entry name" value="RVT_2"/>
</dbReference>
<evidence type="ECO:0000313" key="5">
    <source>
        <dbReference type="EMBL" id="GEU35922.1"/>
    </source>
</evidence>
<feature type="domain" description="Reverse transcriptase Ty1/copia-type" evidence="4">
    <location>
        <begin position="129"/>
        <end position="229"/>
    </location>
</feature>
<sequence length="1089" mass="122547">MSQGHDGSSDDGKKIDEDQEKEDNGNNTNNVNTTDNVNTVSLTVYTAGTNEINVVGEKISIELLFDPKMPNLEDDSIFDFTSDDEDDGAVADMNNLDTTIQVRPIPTTRIHKYHPLDQVIRDLQSATQTRKMFQRSKIDKTLFIKRHKGDILLVQVYVDDIIFGSTKKELCIAFEKLTHEKFQMSYMGELTFFLGLHVKQKKDGIFISQDKYVAEILKKFGFTKAKTMVANSTTEAEYVAASSCCEQVLWIQNQLLDYGKCKEKCLIDDGKAVWNGTRVNASDSKLILLGITYYCWVKVNTVEDEAVYKELGDSLVRAATTASSLEAEHDSGDPWCQETMRDTTTQTRFESVSKHSNDSLLARGNTLRSDVDSLKLDELMALCTTLQNRVLDLEKTKTTQHNEIVSLKRRVKKLNKKNRSRTHRLKRLYKGMIDAIDADEEITPVNVQDDADKEMFDVNVLDVKVINIAKLIIDATQVSTAGDIVSTASIPDSTASAITTVSAAITTTATITTVDDITLAQTLEEIKSTKPKEKGINMQELAYEEERSNQVDEEAALKLQAAFDEEERLVREKAINVEEANIALIKTWDDIQAKIDFDHQLAERMINTFENFRTELVKGKEKRPDEEEVAIDAILLSLKSPNIVDWKIYKDRRKSYYQIMRADGKSQIYMGDLKSMFEPHVENEVWKMQQGYKVLNWKLYDSYEGRKDGGTLSRGGGRGTGDNGNTSNKGNNGGKGNTGGNLNIATMIAQQLQALLPAIVTQISNSTINQGNGNGGGREDKSKGENNEVGHEHRNLRNGDNNYIGNRCLYKVFLVCKPKEFDGKGSALAYTRWVEKMESVAKGRAAAMGMEWDDFKTLLSEEYHPNNKMQKLENKFWNHIMVGAGYAAYIDRFHELAKLVPHLVTPDSIRIDRYIYVLVPKIHGMVRATEPSIIQSAILKAGGLTNDAVRNRLLNKSNEKRKDDGETSKQRDDRASNKSARIGKGYVATDPGKNESRNFLPKCAKCGAYHQESRPYQENLKHLASMKTDEKKLKDIPIVQDFPKVFPKDLPGLPPLRQIEFHIDLVPEATHVAKVPYRLASSKMQELSD</sequence>
<feature type="compositionally biased region" description="Low complexity" evidence="2">
    <location>
        <begin position="25"/>
        <end position="35"/>
    </location>
</feature>
<feature type="region of interest" description="Disordered" evidence="2">
    <location>
        <begin position="708"/>
        <end position="737"/>
    </location>
</feature>
<evidence type="ECO:0000259" key="3">
    <source>
        <dbReference type="Pfam" id="PF03732"/>
    </source>
</evidence>
<feature type="coiled-coil region" evidence="1">
    <location>
        <begin position="376"/>
        <end position="417"/>
    </location>
</feature>
<name>A0A6L2JGV9_TANCI</name>
<evidence type="ECO:0000256" key="2">
    <source>
        <dbReference type="SAM" id="MobiDB-lite"/>
    </source>
</evidence>
<keyword evidence="5" id="KW-0695">RNA-directed DNA polymerase</keyword>
<dbReference type="PANTHER" id="PTHR15503">
    <property type="entry name" value="LDOC1 RELATED"/>
    <property type="match status" value="1"/>
</dbReference>
<feature type="compositionally biased region" description="Gly residues" evidence="2">
    <location>
        <begin position="712"/>
        <end position="722"/>
    </location>
</feature>
<feature type="compositionally biased region" description="Basic and acidic residues" evidence="2">
    <location>
        <begin position="777"/>
        <end position="797"/>
    </location>
</feature>
<feature type="region of interest" description="Disordered" evidence="2">
    <location>
        <begin position="1"/>
        <end position="35"/>
    </location>
</feature>
<keyword evidence="5" id="KW-0548">Nucleotidyltransferase</keyword>
<gene>
    <name evidence="5" type="ORF">Tci_007900</name>
</gene>
<reference evidence="5" key="1">
    <citation type="journal article" date="2019" name="Sci. Rep.">
        <title>Draft genome of Tanacetum cinerariifolium, the natural source of mosquito coil.</title>
        <authorList>
            <person name="Yamashiro T."/>
            <person name="Shiraishi A."/>
            <person name="Satake H."/>
            <person name="Nakayama K."/>
        </authorList>
    </citation>
    <scope>NUCLEOTIDE SEQUENCE</scope>
</reference>
<keyword evidence="1" id="KW-0175">Coiled coil</keyword>
<feature type="compositionally biased region" description="Basic and acidic residues" evidence="2">
    <location>
        <begin position="957"/>
        <end position="976"/>
    </location>
</feature>
<protein>
    <submittedName>
        <fullName evidence="5">Reverse transcriptase domain-containing protein</fullName>
    </submittedName>
</protein>
<dbReference type="Pfam" id="PF03732">
    <property type="entry name" value="Retrotrans_gag"/>
    <property type="match status" value="1"/>
</dbReference>
<feature type="domain" description="Retrotransposon gag" evidence="3">
    <location>
        <begin position="838"/>
        <end position="914"/>
    </location>
</feature>
<dbReference type="InterPro" id="IPR005162">
    <property type="entry name" value="Retrotrans_gag_dom"/>
</dbReference>
<comment type="caution">
    <text evidence="5">The sequence shown here is derived from an EMBL/GenBank/DDBJ whole genome shotgun (WGS) entry which is preliminary data.</text>
</comment>
<feature type="region of interest" description="Disordered" evidence="2">
    <location>
        <begin position="767"/>
        <end position="797"/>
    </location>
</feature>
<dbReference type="PANTHER" id="PTHR15503:SF45">
    <property type="entry name" value="RNA-DIRECTED DNA POLYMERASE HOMOLOG"/>
    <property type="match status" value="1"/>
</dbReference>